<evidence type="ECO:0000256" key="2">
    <source>
        <dbReference type="SAM" id="Phobius"/>
    </source>
</evidence>
<dbReference type="EnsemblPlants" id="Pp3c3_620V3.4">
    <property type="protein sequence ID" value="PAC:32941858.CDS.1"/>
    <property type="gene ID" value="Pp3c3_620"/>
</dbReference>
<feature type="compositionally biased region" description="Pro residues" evidence="1">
    <location>
        <begin position="29"/>
        <end position="38"/>
    </location>
</feature>
<dbReference type="InterPro" id="IPR006461">
    <property type="entry name" value="PLAC_motif_containing"/>
</dbReference>
<sequence>MSGGYPNQQYQKPVTPQMNYAPRAEPPGTAYPPQPAGMPPQQYHPRPKPGYPQHQMPPQVVHGGAQQVQGQHPLGQWTTGLCDCGDDPTNFCIAFCCTCITFGQIAEVIDQGATSCLLAGAGWLGMLMFTGCPCAISCLWRGKLRAKYNIQDDAFTDFCIHCWCEPCAVAQVCTTFSPHSKVDRNYRIVRCQ</sequence>
<dbReference type="AlphaFoldDB" id="A0A7I3ZIP3"/>
<dbReference type="EMBL" id="ABEU02000003">
    <property type="status" value="NOT_ANNOTATED_CDS"/>
    <property type="molecule type" value="Genomic_DNA"/>
</dbReference>
<dbReference type="NCBIfam" id="TIGR01571">
    <property type="entry name" value="A_thal_Cys_rich"/>
    <property type="match status" value="1"/>
</dbReference>
<dbReference type="Gramene" id="Pp3c3_620V3.4">
    <property type="protein sequence ID" value="PAC:32941858.CDS.1"/>
    <property type="gene ID" value="Pp3c3_620"/>
</dbReference>
<organism evidence="3 4">
    <name type="scientific">Physcomitrium patens</name>
    <name type="common">Spreading-leaved earth moss</name>
    <name type="synonym">Physcomitrella patens</name>
    <dbReference type="NCBI Taxonomy" id="3218"/>
    <lineage>
        <taxon>Eukaryota</taxon>
        <taxon>Viridiplantae</taxon>
        <taxon>Streptophyta</taxon>
        <taxon>Embryophyta</taxon>
        <taxon>Bryophyta</taxon>
        <taxon>Bryophytina</taxon>
        <taxon>Bryopsida</taxon>
        <taxon>Funariidae</taxon>
        <taxon>Funariales</taxon>
        <taxon>Funariaceae</taxon>
        <taxon>Physcomitrium</taxon>
    </lineage>
</organism>
<evidence type="ECO:0000256" key="1">
    <source>
        <dbReference type="SAM" id="MobiDB-lite"/>
    </source>
</evidence>
<dbReference type="Pfam" id="PF04749">
    <property type="entry name" value="PLAC8"/>
    <property type="match status" value="1"/>
</dbReference>
<evidence type="ECO:0000313" key="4">
    <source>
        <dbReference type="Proteomes" id="UP000006727"/>
    </source>
</evidence>
<reference evidence="3 4" key="1">
    <citation type="journal article" date="2008" name="Science">
        <title>The Physcomitrella genome reveals evolutionary insights into the conquest of land by plants.</title>
        <authorList>
            <person name="Rensing S."/>
            <person name="Lang D."/>
            <person name="Zimmer A."/>
            <person name="Terry A."/>
            <person name="Salamov A."/>
            <person name="Shapiro H."/>
            <person name="Nishiyama T."/>
            <person name="Perroud P.-F."/>
            <person name="Lindquist E."/>
            <person name="Kamisugi Y."/>
            <person name="Tanahashi T."/>
            <person name="Sakakibara K."/>
            <person name="Fujita T."/>
            <person name="Oishi K."/>
            <person name="Shin-I T."/>
            <person name="Kuroki Y."/>
            <person name="Toyoda A."/>
            <person name="Suzuki Y."/>
            <person name="Hashimoto A."/>
            <person name="Yamaguchi K."/>
            <person name="Sugano A."/>
            <person name="Kohara Y."/>
            <person name="Fujiyama A."/>
            <person name="Anterola A."/>
            <person name="Aoki S."/>
            <person name="Ashton N."/>
            <person name="Barbazuk W.B."/>
            <person name="Barker E."/>
            <person name="Bennetzen J."/>
            <person name="Bezanilla M."/>
            <person name="Blankenship R."/>
            <person name="Cho S.H."/>
            <person name="Dutcher S."/>
            <person name="Estelle M."/>
            <person name="Fawcett J.A."/>
            <person name="Gundlach H."/>
            <person name="Hanada K."/>
            <person name="Heyl A."/>
            <person name="Hicks K.A."/>
            <person name="Hugh J."/>
            <person name="Lohr M."/>
            <person name="Mayer K."/>
            <person name="Melkozernov A."/>
            <person name="Murata T."/>
            <person name="Nelson D."/>
            <person name="Pils B."/>
            <person name="Prigge M."/>
            <person name="Reiss B."/>
            <person name="Renner T."/>
            <person name="Rombauts S."/>
            <person name="Rushton P."/>
            <person name="Sanderfoot A."/>
            <person name="Schween G."/>
            <person name="Shiu S.-H."/>
            <person name="Stueber K."/>
            <person name="Theodoulou F.L."/>
            <person name="Tu H."/>
            <person name="Van de Peer Y."/>
            <person name="Verrier P.J."/>
            <person name="Waters E."/>
            <person name="Wood A."/>
            <person name="Yang L."/>
            <person name="Cove D."/>
            <person name="Cuming A."/>
            <person name="Hasebe M."/>
            <person name="Lucas S."/>
            <person name="Mishler D.B."/>
            <person name="Reski R."/>
            <person name="Grigoriev I."/>
            <person name="Quatrano R.S."/>
            <person name="Boore J.L."/>
        </authorList>
    </citation>
    <scope>NUCLEOTIDE SEQUENCE [LARGE SCALE GENOMIC DNA]</scope>
    <source>
        <strain evidence="3 4">cv. Gransden 2004</strain>
    </source>
</reference>
<reference evidence="3 4" key="2">
    <citation type="journal article" date="2018" name="Plant J.">
        <title>The Physcomitrella patens chromosome-scale assembly reveals moss genome structure and evolution.</title>
        <authorList>
            <person name="Lang D."/>
            <person name="Ullrich K.K."/>
            <person name="Murat F."/>
            <person name="Fuchs J."/>
            <person name="Jenkins J."/>
            <person name="Haas F.B."/>
            <person name="Piednoel M."/>
            <person name="Gundlach H."/>
            <person name="Van Bel M."/>
            <person name="Meyberg R."/>
            <person name="Vives C."/>
            <person name="Morata J."/>
            <person name="Symeonidi A."/>
            <person name="Hiss M."/>
            <person name="Muchero W."/>
            <person name="Kamisugi Y."/>
            <person name="Saleh O."/>
            <person name="Blanc G."/>
            <person name="Decker E.L."/>
            <person name="van Gessel N."/>
            <person name="Grimwood J."/>
            <person name="Hayes R.D."/>
            <person name="Graham S.W."/>
            <person name="Gunter L.E."/>
            <person name="McDaniel S.F."/>
            <person name="Hoernstein S.N.W."/>
            <person name="Larsson A."/>
            <person name="Li F.W."/>
            <person name="Perroud P.F."/>
            <person name="Phillips J."/>
            <person name="Ranjan P."/>
            <person name="Rokshar D.S."/>
            <person name="Rothfels C.J."/>
            <person name="Schneider L."/>
            <person name="Shu S."/>
            <person name="Stevenson D.W."/>
            <person name="Thummler F."/>
            <person name="Tillich M."/>
            <person name="Villarreal Aguilar J.C."/>
            <person name="Widiez T."/>
            <person name="Wong G.K."/>
            <person name="Wymore A."/>
            <person name="Zhang Y."/>
            <person name="Zimmer A.D."/>
            <person name="Quatrano R.S."/>
            <person name="Mayer K.F.X."/>
            <person name="Goodstein D."/>
            <person name="Casacuberta J.M."/>
            <person name="Vandepoele K."/>
            <person name="Reski R."/>
            <person name="Cuming A.C."/>
            <person name="Tuskan G.A."/>
            <person name="Maumus F."/>
            <person name="Salse J."/>
            <person name="Schmutz J."/>
            <person name="Rensing S.A."/>
        </authorList>
    </citation>
    <scope>NUCLEOTIDE SEQUENCE [LARGE SCALE GENOMIC DNA]</scope>
    <source>
        <strain evidence="3 4">cv. Gransden 2004</strain>
    </source>
</reference>
<evidence type="ECO:0000313" key="3">
    <source>
        <dbReference type="EnsemblPlants" id="PAC:32941858.CDS.1"/>
    </source>
</evidence>
<keyword evidence="2" id="KW-1133">Transmembrane helix</keyword>
<keyword evidence="4" id="KW-1185">Reference proteome</keyword>
<feature type="transmembrane region" description="Helical" evidence="2">
    <location>
        <begin position="117"/>
        <end position="140"/>
    </location>
</feature>
<name>A0A7I3ZIP3_PHYPA</name>
<feature type="region of interest" description="Disordered" evidence="1">
    <location>
        <begin position="1"/>
        <end position="58"/>
    </location>
</feature>
<proteinExistence type="predicted"/>
<dbReference type="PANTHER" id="PTHR15907">
    <property type="entry name" value="DUF614 FAMILY PROTEIN-RELATED"/>
    <property type="match status" value="1"/>
</dbReference>
<keyword evidence="2" id="KW-0812">Transmembrane</keyword>
<dbReference type="SUPFAM" id="SSF81995">
    <property type="entry name" value="beta-sandwich domain of Sec23/24"/>
    <property type="match status" value="1"/>
</dbReference>
<keyword evidence="2" id="KW-0472">Membrane</keyword>
<dbReference type="Proteomes" id="UP000006727">
    <property type="component" value="Chromosome 3"/>
</dbReference>
<accession>A0A7I3ZIP3</accession>
<feature type="compositionally biased region" description="Polar residues" evidence="1">
    <location>
        <begin position="1"/>
        <end position="18"/>
    </location>
</feature>
<reference evidence="3" key="3">
    <citation type="submission" date="2020-12" db="UniProtKB">
        <authorList>
            <consortium name="EnsemblPlants"/>
        </authorList>
    </citation>
    <scope>IDENTIFICATION</scope>
</reference>
<gene>
    <name evidence="3" type="primary">LOC112279247</name>
</gene>
<protein>
    <submittedName>
        <fullName evidence="3">Uncharacterized protein</fullName>
    </submittedName>
</protein>